<evidence type="ECO:0000313" key="4">
    <source>
        <dbReference type="EMBL" id="VVC93199.1"/>
    </source>
</evidence>
<dbReference type="Proteomes" id="UP000324832">
    <property type="component" value="Unassembled WGS sequence"/>
</dbReference>
<evidence type="ECO:0000259" key="3">
    <source>
        <dbReference type="Pfam" id="PF12813"/>
    </source>
</evidence>
<dbReference type="EMBL" id="FZQP02001559">
    <property type="protein sequence ID" value="VVC93199.1"/>
    <property type="molecule type" value="Genomic_DNA"/>
</dbReference>
<dbReference type="SUPFAM" id="SSF88723">
    <property type="entry name" value="PIN domain-like"/>
    <property type="match status" value="1"/>
</dbReference>
<dbReference type="Gene3D" id="3.40.50.1010">
    <property type="entry name" value="5'-nuclease"/>
    <property type="match status" value="1"/>
</dbReference>
<sequence length="594" mass="69697">MNIMYTVCEFEADDELAALARYLNCPVLSFDSDFFIYNVQYIPFNKLQIKPVQIKDNDNKIHVIECKIYKVQYFTKHFGINEDLLPLLATLLGNDFVEKKMFSKFFSQMKLPKRKTQKNEQQRCIHGLINWLQNENLESAIAKIIGRVRINKKDKVFETIKKSVSGYNRKGCRSLKYFNLTNDLGDEELEIQMPLTGDDNDEHDSSDVTESSSDEEDMKEVDNIAELIESSKCPHWFADSIRNNYIPRIYLNLVAHHLFFCNPQAEDYTQEDSFICTLPILRYSFDMLTDFAEENFIYVSRATDGNYKRIYVDQSFSVPRPLEVSFCDLSKEQKHLYFIHFFKEKMMFDPSLLELLPSNFQIIALSILWWISKCDVTMAHLSSLLLCYTYLEAIDEKVGCVRGHFNFNNKYSAKLQELKKKPHEKIDDIDLQLNKNKVQYEDCLIAASVLLKYFELDDSIRKRPKSYDVRRMHIFAQYQCCLCQINSLNILCGRPYESTRYSKCYNGTFIYNVAMKLEYEGDPTIFCAKYLSGATSVIMFYKSLNTILNRMMEGMNLQVKEVTKEKRKRTRNKKKIEDDDLSFLVKGFESDVKI</sequence>
<dbReference type="AlphaFoldDB" id="A0A5E4Q4J8"/>
<feature type="domain" description="Asteroid" evidence="3">
    <location>
        <begin position="5"/>
        <end position="121"/>
    </location>
</feature>
<dbReference type="Pfam" id="PF12813">
    <property type="entry name" value="XPG_I_2"/>
    <property type="match status" value="1"/>
</dbReference>
<gene>
    <name evidence="4" type="ORF">LSINAPIS_LOCUS5440</name>
</gene>
<organism evidence="4 5">
    <name type="scientific">Leptidea sinapis</name>
    <dbReference type="NCBI Taxonomy" id="189913"/>
    <lineage>
        <taxon>Eukaryota</taxon>
        <taxon>Metazoa</taxon>
        <taxon>Ecdysozoa</taxon>
        <taxon>Arthropoda</taxon>
        <taxon>Hexapoda</taxon>
        <taxon>Insecta</taxon>
        <taxon>Pterygota</taxon>
        <taxon>Neoptera</taxon>
        <taxon>Endopterygota</taxon>
        <taxon>Lepidoptera</taxon>
        <taxon>Glossata</taxon>
        <taxon>Ditrysia</taxon>
        <taxon>Papilionoidea</taxon>
        <taxon>Pieridae</taxon>
        <taxon>Dismorphiinae</taxon>
        <taxon>Leptidea</taxon>
    </lineage>
</organism>
<evidence type="ECO:0000256" key="1">
    <source>
        <dbReference type="ARBA" id="ARBA00007398"/>
    </source>
</evidence>
<protein>
    <recommendedName>
        <fullName evidence="3">Asteroid domain-containing protein</fullName>
    </recommendedName>
</protein>
<reference evidence="4 5" key="1">
    <citation type="submission" date="2017-07" db="EMBL/GenBank/DDBJ databases">
        <authorList>
            <person name="Talla V."/>
            <person name="Backstrom N."/>
        </authorList>
    </citation>
    <scope>NUCLEOTIDE SEQUENCE [LARGE SCALE GENOMIC DNA]</scope>
</reference>
<dbReference type="PANTHER" id="PTHR15665">
    <property type="entry name" value="ASTEROID PROTEIN"/>
    <property type="match status" value="1"/>
</dbReference>
<evidence type="ECO:0000313" key="5">
    <source>
        <dbReference type="Proteomes" id="UP000324832"/>
    </source>
</evidence>
<dbReference type="InterPro" id="IPR026832">
    <property type="entry name" value="Asteroid"/>
</dbReference>
<dbReference type="InterPro" id="IPR039436">
    <property type="entry name" value="Asteroid_dom"/>
</dbReference>
<dbReference type="PANTHER" id="PTHR15665:SF1">
    <property type="entry name" value="PROTEIN ASTEROID HOMOLOG 1"/>
    <property type="match status" value="1"/>
</dbReference>
<keyword evidence="5" id="KW-1185">Reference proteome</keyword>
<proteinExistence type="inferred from homology"/>
<name>A0A5E4Q4J8_9NEOP</name>
<comment type="similarity">
    <text evidence="1">Belongs to the asteroid family.</text>
</comment>
<evidence type="ECO:0000256" key="2">
    <source>
        <dbReference type="SAM" id="MobiDB-lite"/>
    </source>
</evidence>
<dbReference type="InterPro" id="IPR029060">
    <property type="entry name" value="PIN-like_dom_sf"/>
</dbReference>
<feature type="region of interest" description="Disordered" evidence="2">
    <location>
        <begin position="194"/>
        <end position="218"/>
    </location>
</feature>
<accession>A0A5E4Q4J8</accession>